<dbReference type="InterPro" id="IPR052741">
    <property type="entry name" value="Mitochondrial_HTD2"/>
</dbReference>
<organism evidence="1 2">
    <name type="scientific">Niveomyces insectorum RCEF 264</name>
    <dbReference type="NCBI Taxonomy" id="1081102"/>
    <lineage>
        <taxon>Eukaryota</taxon>
        <taxon>Fungi</taxon>
        <taxon>Dikarya</taxon>
        <taxon>Ascomycota</taxon>
        <taxon>Pezizomycotina</taxon>
        <taxon>Sordariomycetes</taxon>
        <taxon>Hypocreomycetidae</taxon>
        <taxon>Hypocreales</taxon>
        <taxon>Cordycipitaceae</taxon>
        <taxon>Niveomyces</taxon>
    </lineage>
</organism>
<evidence type="ECO:0000313" key="2">
    <source>
        <dbReference type="Proteomes" id="UP000076874"/>
    </source>
</evidence>
<keyword evidence="2" id="KW-1185">Reference proteome</keyword>
<sequence length="324" mass="35774">MPGPASRWFYSSSPHVSAGDAAQMLLDSFAKKTIIRRQIFDANQLQKLSLTLGRRQLHGVDISDNPPAVGTPVPPGWHLVFFTPNGLESELGPDGTDRTFNATAPFTRRMWAGGRMKWPSAPENQGGVLRIGDEVEERTRLVAAAAKKSRKSGEMVLVDVEKEYWGPKGLCLVDQRSWVFRPEITSVPQTERSELVGRVSRAPSTVQDMPKKENVGLFRFSALTFNGHLIHYNEGWARNVEGHAGEVVHGPLNLINVLDYWRDIHGHGELSLPKEISYRATSPIYAGEEYSLKTANFHDADGGKNVKVIAEKAGTTCFSADIVA</sequence>
<dbReference type="Proteomes" id="UP000076874">
    <property type="component" value="Unassembled WGS sequence"/>
</dbReference>
<dbReference type="GO" id="GO:0019171">
    <property type="term" value="F:(3R)-hydroxyacyl-[acyl-carrier-protein] dehydratase activity"/>
    <property type="evidence" value="ECO:0007669"/>
    <property type="project" value="TreeGrafter"/>
</dbReference>
<evidence type="ECO:0008006" key="3">
    <source>
        <dbReference type="Google" id="ProtNLM"/>
    </source>
</evidence>
<accession>A0A167PT64</accession>
<dbReference type="Gene3D" id="3.10.129.10">
    <property type="entry name" value="Hotdog Thioesterase"/>
    <property type="match status" value="1"/>
</dbReference>
<dbReference type="STRING" id="1081102.A0A167PT64"/>
<dbReference type="PANTHER" id="PTHR28152">
    <property type="entry name" value="HYDROXYACYL-THIOESTER DEHYDRATASE TYPE 2, MITOCHONDRIAL"/>
    <property type="match status" value="1"/>
</dbReference>
<protein>
    <recommendedName>
        <fullName evidence="3">Mesaconyl-C4 CoA hydratase</fullName>
    </recommendedName>
</protein>
<dbReference type="OrthoDB" id="3257538at2759"/>
<evidence type="ECO:0000313" key="1">
    <source>
        <dbReference type="EMBL" id="OAA56999.1"/>
    </source>
</evidence>
<dbReference type="FunFam" id="3.10.129.10:FF:000103">
    <property type="entry name" value="WGS project CABT00000000 data, contig 2.1"/>
    <property type="match status" value="1"/>
</dbReference>
<gene>
    <name evidence="1" type="ORF">SPI_07380</name>
</gene>
<dbReference type="PANTHER" id="PTHR28152:SF2">
    <property type="entry name" value="N-TERMINAL OF MAOC-LIKE DEHYDRATASE DOMAIN-CONTAINING PROTEIN"/>
    <property type="match status" value="1"/>
</dbReference>
<dbReference type="AlphaFoldDB" id="A0A167PT64"/>
<name>A0A167PT64_9HYPO</name>
<comment type="caution">
    <text evidence="1">The sequence shown here is derived from an EMBL/GenBank/DDBJ whole genome shotgun (WGS) entry which is preliminary data.</text>
</comment>
<dbReference type="EMBL" id="AZHD01000015">
    <property type="protein sequence ID" value="OAA56999.1"/>
    <property type="molecule type" value="Genomic_DNA"/>
</dbReference>
<proteinExistence type="predicted"/>
<reference evidence="1 2" key="1">
    <citation type="journal article" date="2016" name="Genome Biol. Evol.">
        <title>Divergent and convergent evolution of fungal pathogenicity.</title>
        <authorList>
            <person name="Shang Y."/>
            <person name="Xiao G."/>
            <person name="Zheng P."/>
            <person name="Cen K."/>
            <person name="Zhan S."/>
            <person name="Wang C."/>
        </authorList>
    </citation>
    <scope>NUCLEOTIDE SEQUENCE [LARGE SCALE GENOMIC DNA]</scope>
    <source>
        <strain evidence="1 2">RCEF 264</strain>
    </source>
</reference>
<dbReference type="SUPFAM" id="SSF54637">
    <property type="entry name" value="Thioesterase/thiol ester dehydrase-isomerase"/>
    <property type="match status" value="1"/>
</dbReference>
<dbReference type="GO" id="GO:0005739">
    <property type="term" value="C:mitochondrion"/>
    <property type="evidence" value="ECO:0007669"/>
    <property type="project" value="TreeGrafter"/>
</dbReference>
<dbReference type="InterPro" id="IPR029069">
    <property type="entry name" value="HotDog_dom_sf"/>
</dbReference>